<dbReference type="EMBL" id="GBRH01228848">
    <property type="protein sequence ID" value="JAD69047.1"/>
    <property type="molecule type" value="Transcribed_RNA"/>
</dbReference>
<protein>
    <submittedName>
        <fullName evidence="1">Uncharacterized protein</fullName>
    </submittedName>
</protein>
<reference evidence="1" key="1">
    <citation type="submission" date="2014-09" db="EMBL/GenBank/DDBJ databases">
        <authorList>
            <person name="Magalhaes I.L.F."/>
            <person name="Oliveira U."/>
            <person name="Santos F.R."/>
            <person name="Vidigal T.H.D.A."/>
            <person name="Brescovit A.D."/>
            <person name="Santos A.J."/>
        </authorList>
    </citation>
    <scope>NUCLEOTIDE SEQUENCE</scope>
    <source>
        <tissue evidence="1">Shoot tissue taken approximately 20 cm above the soil surface</tissue>
    </source>
</reference>
<sequence>MMIINIIYVFQIQHPKEPHLF</sequence>
<name>A0A0A9CC24_ARUDO</name>
<proteinExistence type="predicted"/>
<reference evidence="1" key="2">
    <citation type="journal article" date="2015" name="Data Brief">
        <title>Shoot transcriptome of the giant reed, Arundo donax.</title>
        <authorList>
            <person name="Barrero R.A."/>
            <person name="Guerrero F.D."/>
            <person name="Moolhuijzen P."/>
            <person name="Goolsby J.A."/>
            <person name="Tidwell J."/>
            <person name="Bellgard S.E."/>
            <person name="Bellgard M.I."/>
        </authorList>
    </citation>
    <scope>NUCLEOTIDE SEQUENCE</scope>
    <source>
        <tissue evidence="1">Shoot tissue taken approximately 20 cm above the soil surface</tissue>
    </source>
</reference>
<organism evidence="1">
    <name type="scientific">Arundo donax</name>
    <name type="common">Giant reed</name>
    <name type="synonym">Donax arundinaceus</name>
    <dbReference type="NCBI Taxonomy" id="35708"/>
    <lineage>
        <taxon>Eukaryota</taxon>
        <taxon>Viridiplantae</taxon>
        <taxon>Streptophyta</taxon>
        <taxon>Embryophyta</taxon>
        <taxon>Tracheophyta</taxon>
        <taxon>Spermatophyta</taxon>
        <taxon>Magnoliopsida</taxon>
        <taxon>Liliopsida</taxon>
        <taxon>Poales</taxon>
        <taxon>Poaceae</taxon>
        <taxon>PACMAD clade</taxon>
        <taxon>Arundinoideae</taxon>
        <taxon>Arundineae</taxon>
        <taxon>Arundo</taxon>
    </lineage>
</organism>
<accession>A0A0A9CC24</accession>
<dbReference type="AlphaFoldDB" id="A0A0A9CC24"/>
<evidence type="ECO:0000313" key="1">
    <source>
        <dbReference type="EMBL" id="JAD69047.1"/>
    </source>
</evidence>